<gene>
    <name evidence="3" type="ORF">GUJ93_ZPchr0585g33749</name>
</gene>
<dbReference type="AlphaFoldDB" id="A0A8J5RC10"/>
<evidence type="ECO:0000259" key="2">
    <source>
        <dbReference type="Pfam" id="PF04783"/>
    </source>
</evidence>
<comment type="caution">
    <text evidence="3">The sequence shown here is derived from an EMBL/GenBank/DDBJ whole genome shotgun (WGS) entry which is preliminary data.</text>
</comment>
<feature type="compositionally biased region" description="Pro residues" evidence="1">
    <location>
        <begin position="111"/>
        <end position="124"/>
    </location>
</feature>
<feature type="region of interest" description="Disordered" evidence="1">
    <location>
        <begin position="55"/>
        <end position="78"/>
    </location>
</feature>
<reference evidence="3" key="2">
    <citation type="submission" date="2021-02" db="EMBL/GenBank/DDBJ databases">
        <authorList>
            <person name="Kimball J.A."/>
            <person name="Haas M.W."/>
            <person name="Macchietto M."/>
            <person name="Kono T."/>
            <person name="Duquette J."/>
            <person name="Shao M."/>
        </authorList>
    </citation>
    <scope>NUCLEOTIDE SEQUENCE</scope>
    <source>
        <tissue evidence="3">Fresh leaf tissue</tissue>
    </source>
</reference>
<proteinExistence type="predicted"/>
<accession>A0A8J5RC10</accession>
<dbReference type="InterPro" id="IPR006868">
    <property type="entry name" value="DUF630"/>
</dbReference>
<dbReference type="Pfam" id="PF04783">
    <property type="entry name" value="DUF630"/>
    <property type="match status" value="1"/>
</dbReference>
<protein>
    <recommendedName>
        <fullName evidence="2">DUF630 domain-containing protein</fullName>
    </recommendedName>
</protein>
<reference evidence="3" key="1">
    <citation type="journal article" date="2021" name="bioRxiv">
        <title>Whole Genome Assembly and Annotation of Northern Wild Rice, Zizania palustris L., Supports a Whole Genome Duplication in the Zizania Genus.</title>
        <authorList>
            <person name="Haas M."/>
            <person name="Kono T."/>
            <person name="Macchietto M."/>
            <person name="Millas R."/>
            <person name="McGilp L."/>
            <person name="Shao M."/>
            <person name="Duquette J."/>
            <person name="Hirsch C.N."/>
            <person name="Kimball J."/>
        </authorList>
    </citation>
    <scope>NUCLEOTIDE SEQUENCE</scope>
    <source>
        <tissue evidence="3">Fresh leaf tissue</tissue>
    </source>
</reference>
<feature type="domain" description="DUF630" evidence="2">
    <location>
        <begin position="1"/>
        <end position="59"/>
    </location>
</feature>
<dbReference type="OrthoDB" id="1919226at2759"/>
<name>A0A8J5RC10_ZIZPA</name>
<dbReference type="Proteomes" id="UP000729402">
    <property type="component" value="Unassembled WGS sequence"/>
</dbReference>
<dbReference type="PANTHER" id="PTHR21450:SF7">
    <property type="entry name" value="DNA LIGASE (DUF630 AND DUF632)"/>
    <property type="match status" value="1"/>
</dbReference>
<feature type="compositionally biased region" description="Pro residues" evidence="1">
    <location>
        <begin position="61"/>
        <end position="70"/>
    </location>
</feature>
<evidence type="ECO:0000256" key="1">
    <source>
        <dbReference type="SAM" id="MobiDB-lite"/>
    </source>
</evidence>
<evidence type="ECO:0000313" key="4">
    <source>
        <dbReference type="Proteomes" id="UP000729402"/>
    </source>
</evidence>
<keyword evidence="4" id="KW-1185">Reference proteome</keyword>
<evidence type="ECO:0000313" key="3">
    <source>
        <dbReference type="EMBL" id="KAG8043148.1"/>
    </source>
</evidence>
<feature type="region of interest" description="Disordered" evidence="1">
    <location>
        <begin position="103"/>
        <end position="160"/>
    </location>
</feature>
<dbReference type="EMBL" id="JAAALK010001158">
    <property type="protein sequence ID" value="KAG8043148.1"/>
    <property type="molecule type" value="Genomic_DNA"/>
</dbReference>
<organism evidence="3 4">
    <name type="scientific">Zizania palustris</name>
    <name type="common">Northern wild rice</name>
    <dbReference type="NCBI Taxonomy" id="103762"/>
    <lineage>
        <taxon>Eukaryota</taxon>
        <taxon>Viridiplantae</taxon>
        <taxon>Streptophyta</taxon>
        <taxon>Embryophyta</taxon>
        <taxon>Tracheophyta</taxon>
        <taxon>Spermatophyta</taxon>
        <taxon>Magnoliopsida</taxon>
        <taxon>Liliopsida</taxon>
        <taxon>Poales</taxon>
        <taxon>Poaceae</taxon>
        <taxon>BOP clade</taxon>
        <taxon>Oryzoideae</taxon>
        <taxon>Oryzeae</taxon>
        <taxon>Zizaniinae</taxon>
        <taxon>Zizania</taxon>
    </lineage>
</organism>
<dbReference type="PANTHER" id="PTHR21450">
    <property type="entry name" value="PROTEIN ALTERED PHOSPHATE STARVATION RESPONSE 1"/>
    <property type="match status" value="1"/>
</dbReference>
<sequence length="160" mass="16080">MGCAQSRIENEEAVARCKERRQWMKAAVTARNAFAAAHSAYAMSLRDTGAALSEFAHGEGVPPPPQPPPAAGAAEATAQGGVALDRLAPGGIGGVGVGGVSPTSVAVDAMLPPPPPIDSLPPAPTAASGVLSVASEDPPLQEHAPAPTDQGSRRAPRRLD</sequence>